<dbReference type="PANTHER" id="PTHR34477">
    <property type="entry name" value="UPF0213 PROTEIN YHBQ"/>
    <property type="match status" value="1"/>
</dbReference>
<dbReference type="SMART" id="SM00465">
    <property type="entry name" value="GIYc"/>
    <property type="match status" value="1"/>
</dbReference>
<dbReference type="Proteomes" id="UP001595793">
    <property type="component" value="Unassembled WGS sequence"/>
</dbReference>
<organism evidence="3 4">
    <name type="scientific">Zunongwangia endophytica</name>
    <dbReference type="NCBI Taxonomy" id="1808945"/>
    <lineage>
        <taxon>Bacteria</taxon>
        <taxon>Pseudomonadati</taxon>
        <taxon>Bacteroidota</taxon>
        <taxon>Flavobacteriia</taxon>
        <taxon>Flavobacteriales</taxon>
        <taxon>Flavobacteriaceae</taxon>
        <taxon>Zunongwangia</taxon>
    </lineage>
</organism>
<dbReference type="PROSITE" id="PS50164">
    <property type="entry name" value="GIY_YIG"/>
    <property type="match status" value="1"/>
</dbReference>
<dbReference type="RefSeq" id="WP_290232699.1">
    <property type="nucleotide sequence ID" value="NZ_JAUFPZ010000002.1"/>
</dbReference>
<dbReference type="Gene3D" id="3.40.1440.10">
    <property type="entry name" value="GIY-YIG endonuclease"/>
    <property type="match status" value="1"/>
</dbReference>
<reference evidence="4" key="1">
    <citation type="journal article" date="2019" name="Int. J. Syst. Evol. Microbiol.">
        <title>The Global Catalogue of Microorganisms (GCM) 10K type strain sequencing project: providing services to taxonomists for standard genome sequencing and annotation.</title>
        <authorList>
            <consortium name="The Broad Institute Genomics Platform"/>
            <consortium name="The Broad Institute Genome Sequencing Center for Infectious Disease"/>
            <person name="Wu L."/>
            <person name="Ma J."/>
        </authorList>
    </citation>
    <scope>NUCLEOTIDE SEQUENCE [LARGE SCALE GENOMIC DNA]</scope>
    <source>
        <strain evidence="4">CECT 9128</strain>
    </source>
</reference>
<gene>
    <name evidence="3" type="ORF">ACFOS1_01065</name>
</gene>
<sequence length="92" mass="11026">MKSSFVYILTNRYRTVFYTGVTNDLKKRIAEHHSGNGSNFTSKYQIKDLIYFEEFSEIEQAIAREKQIKNWKKEWKLELIKGLNPKIETLDY</sequence>
<evidence type="ECO:0000256" key="1">
    <source>
        <dbReference type="ARBA" id="ARBA00007435"/>
    </source>
</evidence>
<dbReference type="InterPro" id="IPR035901">
    <property type="entry name" value="GIY-YIG_endonuc_sf"/>
</dbReference>
<evidence type="ECO:0000313" key="4">
    <source>
        <dbReference type="Proteomes" id="UP001595793"/>
    </source>
</evidence>
<protein>
    <submittedName>
        <fullName evidence="3">GIY-YIG nuclease family protein</fullName>
    </submittedName>
</protein>
<dbReference type="SUPFAM" id="SSF82771">
    <property type="entry name" value="GIY-YIG endonuclease"/>
    <property type="match status" value="1"/>
</dbReference>
<dbReference type="PANTHER" id="PTHR34477:SF5">
    <property type="entry name" value="BSL5627 PROTEIN"/>
    <property type="match status" value="1"/>
</dbReference>
<feature type="domain" description="GIY-YIG" evidence="2">
    <location>
        <begin position="2"/>
        <end position="78"/>
    </location>
</feature>
<accession>A0ABV8H1I0</accession>
<keyword evidence="4" id="KW-1185">Reference proteome</keyword>
<evidence type="ECO:0000259" key="2">
    <source>
        <dbReference type="PROSITE" id="PS50164"/>
    </source>
</evidence>
<proteinExistence type="inferred from homology"/>
<name>A0ABV8H1I0_9FLAO</name>
<dbReference type="CDD" id="cd10448">
    <property type="entry name" value="GIY-YIG_unchar_3"/>
    <property type="match status" value="1"/>
</dbReference>
<dbReference type="EMBL" id="JBHSAS010000002">
    <property type="protein sequence ID" value="MFC4025983.1"/>
    <property type="molecule type" value="Genomic_DNA"/>
</dbReference>
<dbReference type="Pfam" id="PF01541">
    <property type="entry name" value="GIY-YIG"/>
    <property type="match status" value="1"/>
</dbReference>
<evidence type="ECO:0000313" key="3">
    <source>
        <dbReference type="EMBL" id="MFC4025983.1"/>
    </source>
</evidence>
<comment type="caution">
    <text evidence="3">The sequence shown here is derived from an EMBL/GenBank/DDBJ whole genome shotgun (WGS) entry which is preliminary data.</text>
</comment>
<dbReference type="InterPro" id="IPR050190">
    <property type="entry name" value="UPF0213_domain"/>
</dbReference>
<comment type="similarity">
    <text evidence="1">Belongs to the UPF0213 family.</text>
</comment>
<dbReference type="InterPro" id="IPR000305">
    <property type="entry name" value="GIY-YIG_endonuc"/>
</dbReference>